<feature type="compositionally biased region" description="Polar residues" evidence="1">
    <location>
        <begin position="96"/>
        <end position="108"/>
    </location>
</feature>
<feature type="compositionally biased region" description="Polar residues" evidence="1">
    <location>
        <begin position="151"/>
        <end position="181"/>
    </location>
</feature>
<comment type="caution">
    <text evidence="2">The sequence shown here is derived from an EMBL/GenBank/DDBJ whole genome shotgun (WGS) entry which is preliminary data.</text>
</comment>
<reference evidence="2 3" key="1">
    <citation type="journal article" date="2017" name="Gigascience">
        <title>Draft genome of the honey bee ectoparasitic mite, Tropilaelaps mercedesae, is shaped by the parasitic life history.</title>
        <authorList>
            <person name="Dong X."/>
            <person name="Armstrong S.D."/>
            <person name="Xia D."/>
            <person name="Makepeace B.L."/>
            <person name="Darby A.C."/>
            <person name="Kadowaki T."/>
        </authorList>
    </citation>
    <scope>NUCLEOTIDE SEQUENCE [LARGE SCALE GENOMIC DNA]</scope>
    <source>
        <strain evidence="2">Wuxi-XJTLU</strain>
    </source>
</reference>
<dbReference type="EMBL" id="MNPL01032434">
    <property type="protein sequence ID" value="OQR66457.1"/>
    <property type="molecule type" value="Genomic_DNA"/>
</dbReference>
<dbReference type="AlphaFoldDB" id="A0A1V9WZ26"/>
<dbReference type="InParanoid" id="A0A1V9WZ26"/>
<feature type="compositionally biased region" description="Low complexity" evidence="1">
    <location>
        <begin position="110"/>
        <end position="122"/>
    </location>
</feature>
<dbReference type="Proteomes" id="UP000192247">
    <property type="component" value="Unassembled WGS sequence"/>
</dbReference>
<protein>
    <submittedName>
        <fullName evidence="2">Uncharacterized protein</fullName>
    </submittedName>
</protein>
<evidence type="ECO:0000313" key="2">
    <source>
        <dbReference type="EMBL" id="OQR66457.1"/>
    </source>
</evidence>
<feature type="non-terminal residue" evidence="2">
    <location>
        <position position="1"/>
    </location>
</feature>
<keyword evidence="3" id="KW-1185">Reference proteome</keyword>
<accession>A0A1V9WZ26</accession>
<evidence type="ECO:0000313" key="3">
    <source>
        <dbReference type="Proteomes" id="UP000192247"/>
    </source>
</evidence>
<proteinExistence type="predicted"/>
<feature type="region of interest" description="Disordered" evidence="1">
    <location>
        <begin position="59"/>
        <end position="79"/>
    </location>
</feature>
<organism evidence="2 3">
    <name type="scientific">Tropilaelaps mercedesae</name>
    <dbReference type="NCBI Taxonomy" id="418985"/>
    <lineage>
        <taxon>Eukaryota</taxon>
        <taxon>Metazoa</taxon>
        <taxon>Ecdysozoa</taxon>
        <taxon>Arthropoda</taxon>
        <taxon>Chelicerata</taxon>
        <taxon>Arachnida</taxon>
        <taxon>Acari</taxon>
        <taxon>Parasitiformes</taxon>
        <taxon>Mesostigmata</taxon>
        <taxon>Gamasina</taxon>
        <taxon>Dermanyssoidea</taxon>
        <taxon>Laelapidae</taxon>
        <taxon>Tropilaelaps</taxon>
    </lineage>
</organism>
<gene>
    <name evidence="2" type="ORF">BIW11_14146</name>
</gene>
<feature type="compositionally biased region" description="Pro residues" evidence="1">
    <location>
        <begin position="65"/>
        <end position="75"/>
    </location>
</feature>
<feature type="region of interest" description="Disordered" evidence="1">
    <location>
        <begin position="92"/>
        <end position="187"/>
    </location>
</feature>
<name>A0A1V9WZ26_9ACAR</name>
<evidence type="ECO:0000256" key="1">
    <source>
        <dbReference type="SAM" id="MobiDB-lite"/>
    </source>
</evidence>
<sequence>LAVFDLSVFAQRRVTTWQEHDKGFACFTPELLLLLRSIFLVAEPVAHVDAPVVHTVTSANTRGPPSGPAPVPGSPSLPQRRANEEIAVPKGILLPSQRQQQPKTQATVAPQPQRPQRSQLSPETRPSEVTAPKEPTRGHVDGRSASLAAHTHSSQPHETGLSQGSPSTPPVNTECASSPQAKRQAKDLQRMKELLLDSCSFDAQ</sequence>